<organism evidence="1 2">
    <name type="scientific">Aspergillus keveii</name>
    <dbReference type="NCBI Taxonomy" id="714993"/>
    <lineage>
        <taxon>Eukaryota</taxon>
        <taxon>Fungi</taxon>
        <taxon>Dikarya</taxon>
        <taxon>Ascomycota</taxon>
        <taxon>Pezizomycotina</taxon>
        <taxon>Eurotiomycetes</taxon>
        <taxon>Eurotiomycetidae</taxon>
        <taxon>Eurotiales</taxon>
        <taxon>Aspergillaceae</taxon>
        <taxon>Aspergillus</taxon>
        <taxon>Aspergillus subgen. Nidulantes</taxon>
    </lineage>
</organism>
<gene>
    <name evidence="1" type="ORF">BJX66DRAFT_264009</name>
</gene>
<keyword evidence="2" id="KW-1185">Reference proteome</keyword>
<dbReference type="EMBL" id="JBFTWV010000084">
    <property type="protein sequence ID" value="KAL2788121.1"/>
    <property type="molecule type" value="Genomic_DNA"/>
</dbReference>
<dbReference type="InterPro" id="IPR029063">
    <property type="entry name" value="SAM-dependent_MTases_sf"/>
</dbReference>
<dbReference type="Gene3D" id="3.40.50.150">
    <property type="entry name" value="Vaccinia Virus protein VP39"/>
    <property type="match status" value="1"/>
</dbReference>
<name>A0ABR4FXY8_9EURO</name>
<accession>A0ABR4FXY8</accession>
<dbReference type="PANTHER" id="PTHR43591">
    <property type="entry name" value="METHYLTRANSFERASE"/>
    <property type="match status" value="1"/>
</dbReference>
<proteinExistence type="predicted"/>
<evidence type="ECO:0000313" key="2">
    <source>
        <dbReference type="Proteomes" id="UP001610563"/>
    </source>
</evidence>
<dbReference type="Proteomes" id="UP001610563">
    <property type="component" value="Unassembled WGS sequence"/>
</dbReference>
<evidence type="ECO:0000313" key="1">
    <source>
        <dbReference type="EMBL" id="KAL2788121.1"/>
    </source>
</evidence>
<reference evidence="1 2" key="1">
    <citation type="submission" date="2024-07" db="EMBL/GenBank/DDBJ databases">
        <title>Section-level genome sequencing and comparative genomics of Aspergillus sections Usti and Cavernicolus.</title>
        <authorList>
            <consortium name="Lawrence Berkeley National Laboratory"/>
            <person name="Nybo J.L."/>
            <person name="Vesth T.C."/>
            <person name="Theobald S."/>
            <person name="Frisvad J.C."/>
            <person name="Larsen T.O."/>
            <person name="Kjaerboelling I."/>
            <person name="Rothschild-Mancinelli K."/>
            <person name="Lyhne E.K."/>
            <person name="Kogle M.E."/>
            <person name="Barry K."/>
            <person name="Clum A."/>
            <person name="Na H."/>
            <person name="Ledsgaard L."/>
            <person name="Lin J."/>
            <person name="Lipzen A."/>
            <person name="Kuo A."/>
            <person name="Riley R."/>
            <person name="Mondo S."/>
            <person name="Labutti K."/>
            <person name="Haridas S."/>
            <person name="Pangalinan J."/>
            <person name="Salamov A.A."/>
            <person name="Simmons B.A."/>
            <person name="Magnuson J.K."/>
            <person name="Chen J."/>
            <person name="Drula E."/>
            <person name="Henrissat B."/>
            <person name="Wiebenga A."/>
            <person name="Lubbers R.J."/>
            <person name="Gomes A.C."/>
            <person name="Makela M.R."/>
            <person name="Stajich J."/>
            <person name="Grigoriev I.V."/>
            <person name="Mortensen U.H."/>
            <person name="De Vries R.P."/>
            <person name="Baker S.E."/>
            <person name="Andersen M.R."/>
        </authorList>
    </citation>
    <scope>NUCLEOTIDE SEQUENCE [LARGE SCALE GENOMIC DNA]</scope>
    <source>
        <strain evidence="1 2">CBS 209.92</strain>
    </source>
</reference>
<dbReference type="SUPFAM" id="SSF53335">
    <property type="entry name" value="S-adenosyl-L-methionine-dependent methyltransferases"/>
    <property type="match status" value="1"/>
</dbReference>
<evidence type="ECO:0008006" key="3">
    <source>
        <dbReference type="Google" id="ProtNLM"/>
    </source>
</evidence>
<dbReference type="PANTHER" id="PTHR43591:SF50">
    <property type="entry name" value="METHYLTRANSFERASE DOMAIN-CONTAINING PROTEIN-RELATED"/>
    <property type="match status" value="1"/>
</dbReference>
<comment type="caution">
    <text evidence="1">The sequence shown here is derived from an EMBL/GenBank/DDBJ whole genome shotgun (WGS) entry which is preliminary data.</text>
</comment>
<protein>
    <recommendedName>
        <fullName evidence="3">Methyltransferase domain-containing protein</fullName>
    </recommendedName>
</protein>
<dbReference type="CDD" id="cd02440">
    <property type="entry name" value="AdoMet_MTases"/>
    <property type="match status" value="1"/>
</dbReference>
<sequence length="282" mass="31250">MGEAVERYPLGRDTAESKRLNEQHKLLIEIVDGAIDSTIPLDRISSVADVATGTGVWLWDAQQALCKVADGSARYFHGFDISSAQFPAALNEIELSVHDVLTPFAPEHRDRYDLIHVRLLVTALGESEFETAVQNLLSILKPGGYLQWVEIDYTPLYDPKNTHHPKAMPMIQSWTKYMDQNNISRNAPIAVAKAFETAGLVEVVNRPFLVRGREDIKARAQAWELGFWSTVMPLVLKRTGEAANSDEASEKANGIIADLAAAFAHGEVIDVRFRTVIGQKAN</sequence>